<feature type="compositionally biased region" description="Polar residues" evidence="2">
    <location>
        <begin position="180"/>
        <end position="194"/>
    </location>
</feature>
<name>A0A3A4SBB9_9STRE</name>
<comment type="caution">
    <text evidence="4">The sequence shown here is derived from an EMBL/GenBank/DDBJ whole genome shotgun (WGS) entry which is preliminary data.</text>
</comment>
<dbReference type="InterPro" id="IPR005877">
    <property type="entry name" value="YSIRK_signal_dom"/>
</dbReference>
<feature type="compositionally biased region" description="Polar residues" evidence="2">
    <location>
        <begin position="48"/>
        <end position="63"/>
    </location>
</feature>
<evidence type="ECO:0000313" key="5">
    <source>
        <dbReference type="Proteomes" id="UP000266144"/>
    </source>
</evidence>
<keyword evidence="1" id="KW-0732">Signal</keyword>
<evidence type="ECO:0000256" key="2">
    <source>
        <dbReference type="SAM" id="MobiDB-lite"/>
    </source>
</evidence>
<feature type="compositionally biased region" description="Polar residues" evidence="2">
    <location>
        <begin position="247"/>
        <end position="259"/>
    </location>
</feature>
<sequence length="308" mass="33532">MEDKSNSLSRVKRHQREKVLRFSIRKYSFGAASVAVAALMFMGANVVSADSPSQNTSPSTTGLASPKDGEQSSEAGQARNENQAEVASEPSANNEAQPAEEKAATVDNSRLSKLVEEVSALLSTDSKHDPSVVSPIKERLQKGKELLARADADQGELDSLAEDLEKDLAVLSSSSKEESQPQGSESADKNASSETSDHKEEGSDRAASASGAEDKPKRSRRSRRALESIPNTVNEGALSDVRYFASVDSSDNGGQNTRNNDPEFTKNKTVIKAKYQEDSEGKWIVYDVFFNNDGKTMTKKSYNQQYYF</sequence>
<feature type="region of interest" description="Disordered" evidence="2">
    <location>
        <begin position="48"/>
        <end position="110"/>
    </location>
</feature>
<feature type="region of interest" description="Disordered" evidence="2">
    <location>
        <begin position="168"/>
        <end position="233"/>
    </location>
</feature>
<evidence type="ECO:0000259" key="3">
    <source>
        <dbReference type="Pfam" id="PF04650"/>
    </source>
</evidence>
<feature type="domain" description="YSIRK Gram-positive signal peptide" evidence="3">
    <location>
        <begin position="17"/>
        <end position="42"/>
    </location>
</feature>
<evidence type="ECO:0000256" key="1">
    <source>
        <dbReference type="ARBA" id="ARBA00022729"/>
    </source>
</evidence>
<dbReference type="RefSeq" id="WP_119943009.1">
    <property type="nucleotide sequence ID" value="NZ_JACSYZ010000041.1"/>
</dbReference>
<feature type="compositionally biased region" description="Polar residues" evidence="2">
    <location>
        <begin position="72"/>
        <end position="96"/>
    </location>
</feature>
<accession>A0A3A4SBB9</accession>
<organism evidence="4 5">
    <name type="scientific">Streptococcus pseudopneumoniae</name>
    <dbReference type="NCBI Taxonomy" id="257758"/>
    <lineage>
        <taxon>Bacteria</taxon>
        <taxon>Bacillati</taxon>
        <taxon>Bacillota</taxon>
        <taxon>Bacilli</taxon>
        <taxon>Lactobacillales</taxon>
        <taxon>Streptococcaceae</taxon>
        <taxon>Streptococcus</taxon>
    </lineage>
</organism>
<dbReference type="NCBIfam" id="TIGR01168">
    <property type="entry name" value="YSIRK_signal"/>
    <property type="match status" value="1"/>
</dbReference>
<dbReference type="AlphaFoldDB" id="A0A3A4SBB9"/>
<reference evidence="5" key="1">
    <citation type="submission" date="2018-02" db="EMBL/GenBank/DDBJ databases">
        <authorList>
            <person name="Handem S."/>
        </authorList>
    </citation>
    <scope>NUCLEOTIDE SEQUENCE [LARGE SCALE GENOMIC DNA]</scope>
    <source>
        <strain evidence="5">Spain939</strain>
    </source>
</reference>
<protein>
    <recommendedName>
        <fullName evidence="3">YSIRK Gram-positive signal peptide domain-containing protein</fullName>
    </recommendedName>
</protein>
<gene>
    <name evidence="4" type="ORF">C5O68_07865</name>
</gene>
<evidence type="ECO:0000313" key="4">
    <source>
        <dbReference type="EMBL" id="RJP81022.1"/>
    </source>
</evidence>
<feature type="region of interest" description="Disordered" evidence="2">
    <location>
        <begin position="246"/>
        <end position="265"/>
    </location>
</feature>
<proteinExistence type="predicted"/>
<dbReference type="Proteomes" id="UP000266144">
    <property type="component" value="Unassembled WGS sequence"/>
</dbReference>
<feature type="compositionally biased region" description="Basic and acidic residues" evidence="2">
    <location>
        <begin position="195"/>
        <end position="204"/>
    </location>
</feature>
<dbReference type="EMBL" id="PTQV01000045">
    <property type="protein sequence ID" value="RJP81022.1"/>
    <property type="molecule type" value="Genomic_DNA"/>
</dbReference>
<dbReference type="Pfam" id="PF04650">
    <property type="entry name" value="YSIRK_signal"/>
    <property type="match status" value="1"/>
</dbReference>